<evidence type="ECO:0000313" key="4">
    <source>
        <dbReference type="EMBL" id="GGC88998.1"/>
    </source>
</evidence>
<evidence type="ECO:0000256" key="1">
    <source>
        <dbReference type="SAM" id="MobiDB-lite"/>
    </source>
</evidence>
<dbReference type="Gene3D" id="1.10.287.700">
    <property type="entry name" value="Helix hairpin bin"/>
    <property type="match status" value="1"/>
</dbReference>
<protein>
    <recommendedName>
        <fullName evidence="3">PRC-barrel domain-containing protein</fullName>
    </recommendedName>
</protein>
<evidence type="ECO:0000313" key="5">
    <source>
        <dbReference type="Proteomes" id="UP000638188"/>
    </source>
</evidence>
<dbReference type="InterPro" id="IPR027275">
    <property type="entry name" value="PRC-brl_dom"/>
</dbReference>
<name>A0ABQ1P4M4_9GAMM</name>
<sequence length="182" mass="20148">MTTHTMRKLGIPLLAGAMGLSFSAIADDHNMHAQGLYSAEDLLGAEVFDANGDEVGNVEDILLGNDMGLHSIVVQTNEFLGIGERDVIVNRGDFTARVTDDNPMFGDVSYNVHVTSAGEELKGFEEYSEEWWNNTQKELNKAWESTKDTTESAWENTKHATSSAWNNTKQAMQREDDMAGEE</sequence>
<proteinExistence type="predicted"/>
<accession>A0ABQ1P4M4</accession>
<feature type="signal peptide" evidence="2">
    <location>
        <begin position="1"/>
        <end position="26"/>
    </location>
</feature>
<feature type="domain" description="PRC-barrel" evidence="3">
    <location>
        <begin position="37"/>
        <end position="89"/>
    </location>
</feature>
<keyword evidence="5" id="KW-1185">Reference proteome</keyword>
<evidence type="ECO:0000259" key="3">
    <source>
        <dbReference type="Pfam" id="PF05239"/>
    </source>
</evidence>
<dbReference type="RefSeq" id="WP_150277326.1">
    <property type="nucleotide sequence ID" value="NZ_BMFF01000001.1"/>
</dbReference>
<organism evidence="4 5">
    <name type="scientific">Halopseudomonas salina</name>
    <dbReference type="NCBI Taxonomy" id="1323744"/>
    <lineage>
        <taxon>Bacteria</taxon>
        <taxon>Pseudomonadati</taxon>
        <taxon>Pseudomonadota</taxon>
        <taxon>Gammaproteobacteria</taxon>
        <taxon>Pseudomonadales</taxon>
        <taxon>Pseudomonadaceae</taxon>
        <taxon>Halopseudomonas</taxon>
    </lineage>
</organism>
<dbReference type="EMBL" id="BMFF01000001">
    <property type="protein sequence ID" value="GGC88998.1"/>
    <property type="molecule type" value="Genomic_DNA"/>
</dbReference>
<dbReference type="Proteomes" id="UP000638188">
    <property type="component" value="Unassembled WGS sequence"/>
</dbReference>
<comment type="caution">
    <text evidence="4">The sequence shown here is derived from an EMBL/GenBank/DDBJ whole genome shotgun (WGS) entry which is preliminary data.</text>
</comment>
<keyword evidence="2" id="KW-0732">Signal</keyword>
<dbReference type="InterPro" id="IPR011033">
    <property type="entry name" value="PRC_barrel-like_sf"/>
</dbReference>
<dbReference type="SUPFAM" id="SSF50346">
    <property type="entry name" value="PRC-barrel domain"/>
    <property type="match status" value="1"/>
</dbReference>
<gene>
    <name evidence="4" type="ORF">GCM10007418_05830</name>
</gene>
<evidence type="ECO:0000256" key="2">
    <source>
        <dbReference type="SAM" id="SignalP"/>
    </source>
</evidence>
<feature type="compositionally biased region" description="Basic and acidic residues" evidence="1">
    <location>
        <begin position="172"/>
        <end position="182"/>
    </location>
</feature>
<dbReference type="Pfam" id="PF05239">
    <property type="entry name" value="PRC"/>
    <property type="match status" value="1"/>
</dbReference>
<feature type="chain" id="PRO_5046069638" description="PRC-barrel domain-containing protein" evidence="2">
    <location>
        <begin position="27"/>
        <end position="182"/>
    </location>
</feature>
<reference evidence="5" key="1">
    <citation type="journal article" date="2019" name="Int. J. Syst. Evol. Microbiol.">
        <title>The Global Catalogue of Microorganisms (GCM) 10K type strain sequencing project: providing services to taxonomists for standard genome sequencing and annotation.</title>
        <authorList>
            <consortium name="The Broad Institute Genomics Platform"/>
            <consortium name="The Broad Institute Genome Sequencing Center for Infectious Disease"/>
            <person name="Wu L."/>
            <person name="Ma J."/>
        </authorList>
    </citation>
    <scope>NUCLEOTIDE SEQUENCE [LARGE SCALE GENOMIC DNA]</scope>
    <source>
        <strain evidence="5">CGMCC 1.12482</strain>
    </source>
</reference>
<feature type="compositionally biased region" description="Polar residues" evidence="1">
    <location>
        <begin position="151"/>
        <end position="171"/>
    </location>
</feature>
<dbReference type="Gene3D" id="2.30.30.240">
    <property type="entry name" value="PRC-barrel domain"/>
    <property type="match status" value="1"/>
</dbReference>
<feature type="region of interest" description="Disordered" evidence="1">
    <location>
        <begin position="144"/>
        <end position="182"/>
    </location>
</feature>